<feature type="domain" description="Lantibiotic dehydratase N-terminal" evidence="1">
    <location>
        <begin position="46"/>
        <end position="693"/>
    </location>
</feature>
<accession>A0A9X2ZBF9</accession>
<dbReference type="AlphaFoldDB" id="A0A9X2ZBF9"/>
<organism evidence="2 3">
    <name type="scientific">Flavobacterium shii</name>
    <dbReference type="NCBI Taxonomy" id="2987687"/>
    <lineage>
        <taxon>Bacteria</taxon>
        <taxon>Pseudomonadati</taxon>
        <taxon>Bacteroidota</taxon>
        <taxon>Flavobacteriia</taxon>
        <taxon>Flavobacteriales</taxon>
        <taxon>Flavobacteriaceae</taxon>
        <taxon>Flavobacterium</taxon>
    </lineage>
</organism>
<comment type="caution">
    <text evidence="2">The sequence shown here is derived from an EMBL/GenBank/DDBJ whole genome shotgun (WGS) entry which is preliminary data.</text>
</comment>
<protein>
    <submittedName>
        <fullName evidence="2">Lantibiotic dehydratase family protein</fullName>
    </submittedName>
</protein>
<evidence type="ECO:0000313" key="3">
    <source>
        <dbReference type="Proteomes" id="UP001151079"/>
    </source>
</evidence>
<dbReference type="Pfam" id="PF04738">
    <property type="entry name" value="Lant_dehydr_N"/>
    <property type="match status" value="1"/>
</dbReference>
<dbReference type="EMBL" id="JAOZEW010000002">
    <property type="protein sequence ID" value="MCV9926527.1"/>
    <property type="molecule type" value="Genomic_DNA"/>
</dbReference>
<sequence length="740" mass="86522">MNNNNIPYKHFENYILRTPLLPLNFYKSTTNSQEIQKDTFINLLKNPAINESIYLASPEFYNEIEKWINGTLNESQEIKIKHSVLKYISRLSSRCTPFGLFAGCCLGTISKETNIVLKKYDQNLRHTRFDMNFLVALSQNIANLESIKSQLQFSPNKTIYHVGKNIRYIEYFYIKGKRNHQIVSLYNSQYISKTLHFCKDGSLIKDIISEIVSEKIDLDSATEFVNDLIKNQILVSNLEPSVTGIEFYDQIIQILKHLNNTEDLIIALNRIKLLISDLDTIIGNPIIKYKEIIQLVENLGTEFDSKYLFQTDMILNYTNNSLNEKIVEQVKKGISVLNKLNAKSENKNLIEFKKSFLERYEGREISLPNVLDTEIGIGYEQTDNEGDLNPLIDDLNPDDKNKENTQYFTSTYNRFFHQKIMDAYINDDYILKINENELNKIENKWDNLPDTMSTIIELVNIDGQEKIKFSSIGGSSAANLLSRFCHADKNTHQYVKKIVEVEKKINNTKILAEIVHLPESRVGNILMRPNFRDYEIPYLGNSTLDKEFQIQINDLYVSIKNNKIILRSKKHNKEVIPRLTNAHNYSSLSLPIYHFLCDLQTSERTNSINFNLGSISNEYNFIPRIEFENIIFQEATWNISSNDMKNIFKHFENDKNLLNEIKEFQKKRKIPNLVLLVERDNQLLIDLTNLTSLRMFLEIIKPRNDFKIIEFLFNKETKVKNINEEYYTNEIILSFYNDKE</sequence>
<gene>
    <name evidence="2" type="ORF">OIU83_02610</name>
</gene>
<evidence type="ECO:0000313" key="2">
    <source>
        <dbReference type="EMBL" id="MCV9926527.1"/>
    </source>
</evidence>
<proteinExistence type="predicted"/>
<reference evidence="2" key="1">
    <citation type="submission" date="2022-10" db="EMBL/GenBank/DDBJ databases">
        <title>Two novel species of Flavobacterium.</title>
        <authorList>
            <person name="Liu Q."/>
            <person name="Xin Y.-H."/>
        </authorList>
    </citation>
    <scope>NUCLEOTIDE SEQUENCE</scope>
    <source>
        <strain evidence="2">LS1R49</strain>
    </source>
</reference>
<dbReference type="RefSeq" id="WP_264204723.1">
    <property type="nucleotide sequence ID" value="NZ_JAOZEW010000002.1"/>
</dbReference>
<name>A0A9X2ZBF9_9FLAO</name>
<keyword evidence="3" id="KW-1185">Reference proteome</keyword>
<dbReference type="Proteomes" id="UP001151079">
    <property type="component" value="Unassembled WGS sequence"/>
</dbReference>
<dbReference type="InterPro" id="IPR006827">
    <property type="entry name" value="Lant_deHydtase_N"/>
</dbReference>
<evidence type="ECO:0000259" key="1">
    <source>
        <dbReference type="Pfam" id="PF04738"/>
    </source>
</evidence>